<dbReference type="RefSeq" id="WP_101811821.1">
    <property type="nucleotide sequence ID" value="NZ_PKGI01000028.1"/>
</dbReference>
<organism evidence="1 2">
    <name type="scientific">Ligilactobacillus agilis</name>
    <dbReference type="NCBI Taxonomy" id="1601"/>
    <lineage>
        <taxon>Bacteria</taxon>
        <taxon>Bacillati</taxon>
        <taxon>Bacillota</taxon>
        <taxon>Bacilli</taxon>
        <taxon>Lactobacillales</taxon>
        <taxon>Lactobacillaceae</taxon>
        <taxon>Ligilactobacillus</taxon>
    </lineage>
</organism>
<comment type="caution">
    <text evidence="1">The sequence shown here is derived from an EMBL/GenBank/DDBJ whole genome shotgun (WGS) entry which is preliminary data.</text>
</comment>
<dbReference type="EMBL" id="PKGI01000028">
    <property type="protein sequence ID" value="PLA76532.1"/>
    <property type="molecule type" value="Genomic_DNA"/>
</dbReference>
<dbReference type="AlphaFoldDB" id="A0A2I2AAX6"/>
<protein>
    <recommendedName>
        <fullName evidence="3">DNA-binding protein</fullName>
    </recommendedName>
</protein>
<evidence type="ECO:0000313" key="1">
    <source>
        <dbReference type="EMBL" id="PLA76532.1"/>
    </source>
</evidence>
<accession>A0A2I2AAX6</accession>
<name>A0A2I2AAX6_9LACO</name>
<dbReference type="Proteomes" id="UP000234579">
    <property type="component" value="Unassembled WGS sequence"/>
</dbReference>
<evidence type="ECO:0000313" key="2">
    <source>
        <dbReference type="Proteomes" id="UP000234579"/>
    </source>
</evidence>
<reference evidence="2" key="1">
    <citation type="submission" date="2017-12" db="EMBL/GenBank/DDBJ databases">
        <authorList>
            <person name="Christensen H."/>
        </authorList>
    </citation>
    <scope>NUCLEOTIDE SEQUENCE [LARGE SCALE GENOMIC DNA]</scope>
    <source>
        <strain evidence="2">268A</strain>
    </source>
</reference>
<sequence>MHPNFLSGQEKKKLLGKSFSKKQARKYLIHKGLHFDLNKKLFNDLLESGRLVSDRPFGRFSQYNLDRYYYETKPR</sequence>
<gene>
    <name evidence="1" type="ORF">CYR79_05765</name>
</gene>
<proteinExistence type="predicted"/>
<evidence type="ECO:0008006" key="3">
    <source>
        <dbReference type="Google" id="ProtNLM"/>
    </source>
</evidence>